<gene>
    <name evidence="1" type="ORF">HNR06_001580</name>
    <name evidence="2" type="ORF">NOSIN_18420</name>
</gene>
<protein>
    <submittedName>
        <fullName evidence="2">Uncharacterized protein</fullName>
    </submittedName>
</protein>
<proteinExistence type="predicted"/>
<evidence type="ECO:0000313" key="2">
    <source>
        <dbReference type="EMBL" id="OOC55552.1"/>
    </source>
</evidence>
<evidence type="ECO:0000313" key="1">
    <source>
        <dbReference type="EMBL" id="NYH51991.1"/>
    </source>
</evidence>
<keyword evidence="3" id="KW-1185">Reference proteome</keyword>
<organism evidence="2 3">
    <name type="scientific">Nocardiopsis sinuspersici</name>
    <dbReference type="NCBI Taxonomy" id="501010"/>
    <lineage>
        <taxon>Bacteria</taxon>
        <taxon>Bacillati</taxon>
        <taxon>Actinomycetota</taxon>
        <taxon>Actinomycetes</taxon>
        <taxon>Streptosporangiales</taxon>
        <taxon>Nocardiopsidaceae</taxon>
        <taxon>Nocardiopsis</taxon>
    </lineage>
</organism>
<name>A0A1V3C4I7_9ACTN</name>
<dbReference type="EMBL" id="MCOK01000001">
    <property type="protein sequence ID" value="OOC55552.1"/>
    <property type="molecule type" value="Genomic_DNA"/>
</dbReference>
<dbReference type="RefSeq" id="WP_077691982.1">
    <property type="nucleotide sequence ID" value="NZ_JACCHL010000001.1"/>
</dbReference>
<dbReference type="STRING" id="501010.NOSIN_18420"/>
<dbReference type="AlphaFoldDB" id="A0A1V3C4I7"/>
<dbReference type="Proteomes" id="UP000189004">
    <property type="component" value="Unassembled WGS sequence"/>
</dbReference>
<reference evidence="3" key="2">
    <citation type="submission" date="2016-08" db="EMBL/GenBank/DDBJ databases">
        <authorList>
            <person name="Tokovenko B."/>
            <person name="Kalinowski J."/>
        </authorList>
    </citation>
    <scope>NUCLEOTIDE SEQUENCE [LARGE SCALE GENOMIC DNA]</scope>
    <source>
        <strain evidence="3">UTMC102</strain>
    </source>
</reference>
<dbReference type="EMBL" id="JACCHL010000001">
    <property type="protein sequence ID" value="NYH51991.1"/>
    <property type="molecule type" value="Genomic_DNA"/>
</dbReference>
<accession>A0A1V3C4I7</accession>
<accession>A0A7Z0BIE4</accession>
<comment type="caution">
    <text evidence="2">The sequence shown here is derived from an EMBL/GenBank/DDBJ whole genome shotgun (WGS) entry which is preliminary data.</text>
</comment>
<evidence type="ECO:0000313" key="4">
    <source>
        <dbReference type="Proteomes" id="UP000584931"/>
    </source>
</evidence>
<sequence length="151" mass="17314">MDATSRRNGARTPLPTITGLAELAELVSEHDRLYLRYSDGPDQDRRSVSKDYESGLELPGLSVTVLTPEPWWTRPPEDWLARQVRKYASLVEEDPERCGWVLQGRTVAHGPDHEPLLDDVRPIAYLSEDVMEEALDRYRRDFEAGRRPTDP</sequence>
<reference evidence="2" key="1">
    <citation type="submission" date="2016-08" db="EMBL/GenBank/DDBJ databases">
        <authorList>
            <person name="Seilhamer J.J."/>
        </authorList>
    </citation>
    <scope>NUCLEOTIDE SEQUENCE [LARGE SCALE GENOMIC DNA]</scope>
    <source>
        <strain evidence="2">UTMC102</strain>
    </source>
</reference>
<dbReference type="Proteomes" id="UP000584931">
    <property type="component" value="Unassembled WGS sequence"/>
</dbReference>
<evidence type="ECO:0000313" key="3">
    <source>
        <dbReference type="Proteomes" id="UP000189004"/>
    </source>
</evidence>
<dbReference type="OrthoDB" id="3531920at2"/>
<dbReference type="InterPro" id="IPR046080">
    <property type="entry name" value="DUF6098"/>
</dbReference>
<reference evidence="1 4" key="3">
    <citation type="submission" date="2020-07" db="EMBL/GenBank/DDBJ databases">
        <title>Sequencing the genomes of 1000 actinobacteria strains.</title>
        <authorList>
            <person name="Klenk H.-P."/>
        </authorList>
    </citation>
    <scope>NUCLEOTIDE SEQUENCE [LARGE SCALE GENOMIC DNA]</scope>
    <source>
        <strain evidence="1 4">DSM 45278</strain>
    </source>
</reference>
<dbReference type="Pfam" id="PF19593">
    <property type="entry name" value="DUF6098"/>
    <property type="match status" value="1"/>
</dbReference>